<accession>A0ABT1XR08</accession>
<dbReference type="SUPFAM" id="SSF82771">
    <property type="entry name" value="GIY-YIG endonuclease"/>
    <property type="match status" value="1"/>
</dbReference>
<proteinExistence type="inferred from homology"/>
<reference evidence="3 4" key="1">
    <citation type="submission" date="2022-08" db="EMBL/GenBank/DDBJ databases">
        <title>Polyphasic taxonomy analysis of Qipengyuania sp.RS5-5.</title>
        <authorList>
            <person name="Xamxidin M."/>
            <person name="Wu M."/>
        </authorList>
    </citation>
    <scope>NUCLEOTIDE SEQUENCE [LARGE SCALE GENOMIC DNA]</scope>
    <source>
        <strain evidence="3 4">RS5-5</strain>
    </source>
</reference>
<dbReference type="InterPro" id="IPR000305">
    <property type="entry name" value="GIY-YIG_endonuc"/>
</dbReference>
<comment type="similarity">
    <text evidence="1">Belongs to the UPF0213 family.</text>
</comment>
<dbReference type="InterPro" id="IPR035901">
    <property type="entry name" value="GIY-YIG_endonuc_sf"/>
</dbReference>
<evidence type="ECO:0000256" key="1">
    <source>
        <dbReference type="ARBA" id="ARBA00007435"/>
    </source>
</evidence>
<dbReference type="PANTHER" id="PTHR34477">
    <property type="entry name" value="UPF0213 PROTEIN YHBQ"/>
    <property type="match status" value="1"/>
</dbReference>
<evidence type="ECO:0000259" key="2">
    <source>
        <dbReference type="PROSITE" id="PS50164"/>
    </source>
</evidence>
<dbReference type="RefSeq" id="WP_257594840.1">
    <property type="nucleotide sequence ID" value="NZ_JANKHH010000003.1"/>
</dbReference>
<gene>
    <name evidence="3" type="ORF">NSO95_03860</name>
</gene>
<comment type="caution">
    <text evidence="3">The sequence shown here is derived from an EMBL/GenBank/DDBJ whole genome shotgun (WGS) entry which is preliminary data.</text>
</comment>
<protein>
    <submittedName>
        <fullName evidence="3">GIY-YIG nuclease family protein</fullName>
    </submittedName>
</protein>
<evidence type="ECO:0000313" key="3">
    <source>
        <dbReference type="EMBL" id="MCR2833070.1"/>
    </source>
</evidence>
<dbReference type="CDD" id="cd10448">
    <property type="entry name" value="GIY-YIG_unchar_3"/>
    <property type="match status" value="1"/>
</dbReference>
<name>A0ABT1XR08_9SPHN</name>
<dbReference type="PROSITE" id="PS50164">
    <property type="entry name" value="GIY_YIG"/>
    <property type="match status" value="1"/>
</dbReference>
<dbReference type="InterPro" id="IPR050190">
    <property type="entry name" value="UPF0213_domain"/>
</dbReference>
<evidence type="ECO:0000313" key="4">
    <source>
        <dbReference type="Proteomes" id="UP001206067"/>
    </source>
</evidence>
<organism evidence="3 4">
    <name type="scientific">Parerythrobacter lacustris</name>
    <dbReference type="NCBI Taxonomy" id="2969984"/>
    <lineage>
        <taxon>Bacteria</taxon>
        <taxon>Pseudomonadati</taxon>
        <taxon>Pseudomonadota</taxon>
        <taxon>Alphaproteobacteria</taxon>
        <taxon>Sphingomonadales</taxon>
        <taxon>Erythrobacteraceae</taxon>
        <taxon>Parerythrobacter</taxon>
    </lineage>
</organism>
<sequence length="100" mass="11401">MPRDIQPAAYIMANRRNGTLYVGVTSDLPQRAWQHREGVIDGFTNRYGCKLLVWYELCGTMEHAILREKQIKAGSRAKKLALIEAGNPQWRDLYPDISAP</sequence>
<dbReference type="Gene3D" id="3.40.1440.10">
    <property type="entry name" value="GIY-YIG endonuclease"/>
    <property type="match status" value="1"/>
</dbReference>
<keyword evidence="4" id="KW-1185">Reference proteome</keyword>
<dbReference type="Proteomes" id="UP001206067">
    <property type="component" value="Unassembled WGS sequence"/>
</dbReference>
<feature type="domain" description="GIY-YIG" evidence="2">
    <location>
        <begin position="5"/>
        <end position="81"/>
    </location>
</feature>
<dbReference type="PANTHER" id="PTHR34477:SF5">
    <property type="entry name" value="BSL5627 PROTEIN"/>
    <property type="match status" value="1"/>
</dbReference>
<dbReference type="Pfam" id="PF01541">
    <property type="entry name" value="GIY-YIG"/>
    <property type="match status" value="1"/>
</dbReference>
<dbReference type="EMBL" id="JANKHH010000003">
    <property type="protein sequence ID" value="MCR2833070.1"/>
    <property type="molecule type" value="Genomic_DNA"/>
</dbReference>